<dbReference type="Proteomes" id="UP001139648">
    <property type="component" value="Unassembled WGS sequence"/>
</dbReference>
<feature type="compositionally biased region" description="Pro residues" evidence="1">
    <location>
        <begin position="50"/>
        <end position="66"/>
    </location>
</feature>
<keyword evidence="3" id="KW-1185">Reference proteome</keyword>
<reference evidence="2" key="1">
    <citation type="submission" date="2022-06" db="EMBL/GenBank/DDBJ databases">
        <title>Sequencing the genomes of 1000 actinobacteria strains.</title>
        <authorList>
            <person name="Klenk H.-P."/>
        </authorList>
    </citation>
    <scope>NUCLEOTIDE SEQUENCE</scope>
    <source>
        <strain evidence="2">DSM 46694</strain>
    </source>
</reference>
<proteinExistence type="predicted"/>
<feature type="region of interest" description="Disordered" evidence="1">
    <location>
        <begin position="1"/>
        <end position="186"/>
    </location>
</feature>
<organism evidence="2 3">
    <name type="scientific">Nonomuraea thailandensis</name>
    <dbReference type="NCBI Taxonomy" id="1188745"/>
    <lineage>
        <taxon>Bacteria</taxon>
        <taxon>Bacillati</taxon>
        <taxon>Actinomycetota</taxon>
        <taxon>Actinomycetes</taxon>
        <taxon>Streptosporangiales</taxon>
        <taxon>Streptosporangiaceae</taxon>
        <taxon>Nonomuraea</taxon>
    </lineage>
</organism>
<accession>A0A9X2K6C4</accession>
<name>A0A9X2K6C4_9ACTN</name>
<evidence type="ECO:0000313" key="2">
    <source>
        <dbReference type="EMBL" id="MCP2361329.1"/>
    </source>
</evidence>
<dbReference type="EMBL" id="JAMZEB010000002">
    <property type="protein sequence ID" value="MCP2361329.1"/>
    <property type="molecule type" value="Genomic_DNA"/>
</dbReference>
<evidence type="ECO:0000313" key="3">
    <source>
        <dbReference type="Proteomes" id="UP001139648"/>
    </source>
</evidence>
<protein>
    <submittedName>
        <fullName evidence="2">Uncharacterized protein</fullName>
    </submittedName>
</protein>
<gene>
    <name evidence="2" type="ORF">HD597_008349</name>
</gene>
<feature type="compositionally biased region" description="Basic and acidic residues" evidence="1">
    <location>
        <begin position="172"/>
        <end position="182"/>
    </location>
</feature>
<dbReference type="RefSeq" id="WP_253750230.1">
    <property type="nucleotide sequence ID" value="NZ_BAABKA010000002.1"/>
</dbReference>
<evidence type="ECO:0000256" key="1">
    <source>
        <dbReference type="SAM" id="MobiDB-lite"/>
    </source>
</evidence>
<comment type="caution">
    <text evidence="2">The sequence shown here is derived from an EMBL/GenBank/DDBJ whole genome shotgun (WGS) entry which is preliminary data.</text>
</comment>
<dbReference type="AlphaFoldDB" id="A0A9X2K6C4"/>
<feature type="compositionally biased region" description="Acidic residues" evidence="1">
    <location>
        <begin position="122"/>
        <end position="135"/>
    </location>
</feature>
<sequence>MEGDHRVWPPQPGPRHRRTPPSEDTEPAWGARRDEEPRQGRASPPDARQDPPPGPARSPAPDPPWDPARSAAQDPPPGPGRARPPEPPPAWGRRGRPYAEEPGWGPPAPPGQLPRRPHPLDLDLEPEPGPEDEEPGWNPRIRRTVPRDPVPARGHEDPWDDALPPSARLHGTPRDPGAREGRPGGGRLWRRAGLALAALAAGAGLVAGTTAVALRLTAPPGDTGRLSDALAGVAATLPQGWSAGAVPPVTGFTSVVRDGRGGLVMARPVPGPVKDAEQATQEAADLYSRLLLRGDRVTVVEDRRLPDGHTRALRAEYQDVANRPAYLRVMLLTRESRPVLLVGLLQPEETSRRQALDAVMTSLR</sequence>